<dbReference type="Proteomes" id="UP001279660">
    <property type="component" value="Unassembled WGS sequence"/>
</dbReference>
<feature type="transmembrane region" description="Helical" evidence="6">
    <location>
        <begin position="119"/>
        <end position="142"/>
    </location>
</feature>
<sequence>MAADDRKGATGLRRLGLIGFTLSALSPVASIFITGSVLLKLVGTGAAPALIAGSIIAVLAALLYAEVAGAAPHAGGVYAGLRVLLGQWASDITVALTLLTAPAYLAFSAKGLARYLNEVVSLPGTLPIAGAALIAAGIGAGLRLRSGILIASMLLLIELLAVGTLIVLAAPHVVRPLHEIVAAPVLVAAGAIHPVTNVALAFATIAATFACSGAVWGSYLGEETSQGPRQFGGTLALAGLLGALLVAVPLILVTLAIPDLASTIGSDSPLVTFVAERAGTGLALSLSLVVVVAIFANMLTMTIALSRFVFATGRGGIWPARLAISLARLNRHDVPIAATALLVIAAILLLFLSEKTLLIVLSAELISPLLVALAVLVGRRRAKWSRFMAPAHPLLPLICVVLASLFLLLEWSVSPTGRLGLIAMAAVVATTIIARMIRLRRGNASASSKVSRR</sequence>
<evidence type="ECO:0000256" key="1">
    <source>
        <dbReference type="ARBA" id="ARBA00004651"/>
    </source>
</evidence>
<gene>
    <name evidence="7" type="ORF">SIL82_05320</name>
</gene>
<keyword evidence="4 6" id="KW-1133">Transmembrane helix</keyword>
<accession>A0ABU4PHJ9</accession>
<feature type="transmembrane region" description="Helical" evidence="6">
    <location>
        <begin position="334"/>
        <end position="352"/>
    </location>
</feature>
<protein>
    <submittedName>
        <fullName evidence="7">Amino acid permease</fullName>
    </submittedName>
</protein>
<keyword evidence="2" id="KW-1003">Cell membrane</keyword>
<feature type="transmembrane region" description="Helical" evidence="6">
    <location>
        <begin position="85"/>
        <end position="107"/>
    </location>
</feature>
<evidence type="ECO:0000256" key="2">
    <source>
        <dbReference type="ARBA" id="ARBA00022475"/>
    </source>
</evidence>
<dbReference type="PANTHER" id="PTHR42770">
    <property type="entry name" value="AMINO ACID TRANSPORTER-RELATED"/>
    <property type="match status" value="1"/>
</dbReference>
<feature type="transmembrane region" description="Helical" evidence="6">
    <location>
        <begin position="177"/>
        <end position="193"/>
    </location>
</feature>
<feature type="transmembrane region" description="Helical" evidence="6">
    <location>
        <begin position="390"/>
        <end position="413"/>
    </location>
</feature>
<dbReference type="InterPro" id="IPR050367">
    <property type="entry name" value="APC_superfamily"/>
</dbReference>
<keyword evidence="8" id="KW-1185">Reference proteome</keyword>
<dbReference type="Gene3D" id="1.20.1740.10">
    <property type="entry name" value="Amino acid/polyamine transporter I"/>
    <property type="match status" value="1"/>
</dbReference>
<dbReference type="PIRSF" id="PIRSF006060">
    <property type="entry name" value="AA_transporter"/>
    <property type="match status" value="1"/>
</dbReference>
<evidence type="ECO:0000313" key="7">
    <source>
        <dbReference type="EMBL" id="MDX5983673.1"/>
    </source>
</evidence>
<organism evidence="7 8">
    <name type="scientific">Sphingomonas echinoides</name>
    <dbReference type="NCBI Taxonomy" id="59803"/>
    <lineage>
        <taxon>Bacteria</taxon>
        <taxon>Pseudomonadati</taxon>
        <taxon>Pseudomonadota</taxon>
        <taxon>Alphaproteobacteria</taxon>
        <taxon>Sphingomonadales</taxon>
        <taxon>Sphingomonadaceae</taxon>
        <taxon>Sphingomonas</taxon>
    </lineage>
</organism>
<dbReference type="InterPro" id="IPR002293">
    <property type="entry name" value="AA/rel_permease1"/>
</dbReference>
<feature type="transmembrane region" description="Helical" evidence="6">
    <location>
        <begin position="419"/>
        <end position="437"/>
    </location>
</feature>
<dbReference type="EMBL" id="JAWXXV010000001">
    <property type="protein sequence ID" value="MDX5983673.1"/>
    <property type="molecule type" value="Genomic_DNA"/>
</dbReference>
<reference evidence="7 8" key="1">
    <citation type="submission" date="2023-11" db="EMBL/GenBank/DDBJ databases">
        <title>MicrobeMod: A computational toolkit for identifying prokaryotic methylation and restriction-modification with nanopore sequencing.</title>
        <authorList>
            <person name="Crits-Christoph A."/>
            <person name="Kang S.C."/>
            <person name="Lee H."/>
            <person name="Ostrov N."/>
        </authorList>
    </citation>
    <scope>NUCLEOTIDE SEQUENCE [LARGE SCALE GENOMIC DNA]</scope>
    <source>
        <strain evidence="7 8">ATCC 14820</strain>
    </source>
</reference>
<evidence type="ECO:0000256" key="3">
    <source>
        <dbReference type="ARBA" id="ARBA00022692"/>
    </source>
</evidence>
<keyword evidence="5 6" id="KW-0472">Membrane</keyword>
<dbReference type="Pfam" id="PF13520">
    <property type="entry name" value="AA_permease_2"/>
    <property type="match status" value="1"/>
</dbReference>
<keyword evidence="3 6" id="KW-0812">Transmembrane</keyword>
<feature type="transmembrane region" description="Helical" evidence="6">
    <location>
        <begin position="46"/>
        <end position="65"/>
    </location>
</feature>
<feature type="transmembrane region" description="Helical" evidence="6">
    <location>
        <begin position="15"/>
        <end position="39"/>
    </location>
</feature>
<feature type="transmembrane region" description="Helical" evidence="6">
    <location>
        <begin position="231"/>
        <end position="258"/>
    </location>
</feature>
<proteinExistence type="predicted"/>
<evidence type="ECO:0000313" key="8">
    <source>
        <dbReference type="Proteomes" id="UP001279660"/>
    </source>
</evidence>
<evidence type="ECO:0000256" key="6">
    <source>
        <dbReference type="SAM" id="Phobius"/>
    </source>
</evidence>
<feature type="transmembrane region" description="Helical" evidence="6">
    <location>
        <begin position="148"/>
        <end position="170"/>
    </location>
</feature>
<feature type="transmembrane region" description="Helical" evidence="6">
    <location>
        <begin position="358"/>
        <end position="378"/>
    </location>
</feature>
<evidence type="ECO:0000256" key="5">
    <source>
        <dbReference type="ARBA" id="ARBA00023136"/>
    </source>
</evidence>
<comment type="caution">
    <text evidence="7">The sequence shown here is derived from an EMBL/GenBank/DDBJ whole genome shotgun (WGS) entry which is preliminary data.</text>
</comment>
<comment type="subcellular location">
    <subcellularLocation>
        <location evidence="1">Cell membrane</location>
        <topology evidence="1">Multi-pass membrane protein</topology>
    </subcellularLocation>
</comment>
<feature type="transmembrane region" description="Helical" evidence="6">
    <location>
        <begin position="278"/>
        <end position="299"/>
    </location>
</feature>
<dbReference type="PANTHER" id="PTHR42770:SF7">
    <property type="entry name" value="MEMBRANE PROTEIN"/>
    <property type="match status" value="1"/>
</dbReference>
<evidence type="ECO:0000256" key="4">
    <source>
        <dbReference type="ARBA" id="ARBA00022989"/>
    </source>
</evidence>
<name>A0ABU4PHJ9_9SPHN</name>
<dbReference type="RefSeq" id="WP_010404647.1">
    <property type="nucleotide sequence ID" value="NZ_JAWXXV010000001.1"/>
</dbReference>